<dbReference type="HAMAP" id="MF_00068">
    <property type="entry name" value="MurQ"/>
    <property type="match status" value="1"/>
</dbReference>
<evidence type="ECO:0000256" key="1">
    <source>
        <dbReference type="ARBA" id="ARBA00023239"/>
    </source>
</evidence>
<name>A0A7M4DG42_9MICO</name>
<dbReference type="InterPro" id="IPR005488">
    <property type="entry name" value="Etherase_MurQ"/>
</dbReference>
<keyword evidence="1 3" id="KW-0456">Lyase</keyword>
<dbReference type="Gene3D" id="3.40.50.10490">
    <property type="entry name" value="Glucose-6-phosphate isomerase like protein, domain 1"/>
    <property type="match status" value="1"/>
</dbReference>
<dbReference type="SUPFAM" id="SSF53697">
    <property type="entry name" value="SIS domain"/>
    <property type="match status" value="1"/>
</dbReference>
<evidence type="ECO:0000256" key="2">
    <source>
        <dbReference type="ARBA" id="ARBA00023277"/>
    </source>
</evidence>
<dbReference type="Gene3D" id="1.10.8.1080">
    <property type="match status" value="1"/>
</dbReference>
<dbReference type="NCBIfam" id="NF003915">
    <property type="entry name" value="PRK05441.1"/>
    <property type="match status" value="1"/>
</dbReference>
<keyword evidence="6" id="KW-1185">Reference proteome</keyword>
<dbReference type="Pfam" id="PF22645">
    <property type="entry name" value="GKRP_SIS_N"/>
    <property type="match status" value="1"/>
</dbReference>
<comment type="pathway">
    <text evidence="3">Amino-sugar metabolism; N-acetylmuramate degradation.</text>
</comment>
<dbReference type="EC" id="4.2.1.126" evidence="3"/>
<dbReference type="GO" id="GO:0009254">
    <property type="term" value="P:peptidoglycan turnover"/>
    <property type="evidence" value="ECO:0007669"/>
    <property type="project" value="TreeGrafter"/>
</dbReference>
<dbReference type="PANTHER" id="PTHR10088:SF4">
    <property type="entry name" value="GLUCOKINASE REGULATORY PROTEIN"/>
    <property type="match status" value="1"/>
</dbReference>
<organism evidence="5 6">
    <name type="scientific">Occultella aeris</name>
    <dbReference type="NCBI Taxonomy" id="2761496"/>
    <lineage>
        <taxon>Bacteria</taxon>
        <taxon>Bacillati</taxon>
        <taxon>Actinomycetota</taxon>
        <taxon>Actinomycetes</taxon>
        <taxon>Micrococcales</taxon>
        <taxon>Ruaniaceae</taxon>
        <taxon>Occultella</taxon>
    </lineage>
</organism>
<comment type="subunit">
    <text evidence="3">Homodimer.</text>
</comment>
<comment type="similarity">
    <text evidence="3">Belongs to the GCKR-like family. MurNAc-6-P etherase subfamily.</text>
</comment>
<dbReference type="InterPro" id="IPR005486">
    <property type="entry name" value="Glucokinase_regulatory_CS"/>
</dbReference>
<proteinExistence type="inferred from homology"/>
<dbReference type="PROSITE" id="PS01272">
    <property type="entry name" value="GCKR"/>
    <property type="match status" value="1"/>
</dbReference>
<dbReference type="GO" id="GO:0097367">
    <property type="term" value="F:carbohydrate derivative binding"/>
    <property type="evidence" value="ECO:0007669"/>
    <property type="project" value="InterPro"/>
</dbReference>
<dbReference type="UniPathway" id="UPA00342"/>
<evidence type="ECO:0000313" key="5">
    <source>
        <dbReference type="EMBL" id="VZO35885.1"/>
    </source>
</evidence>
<feature type="domain" description="SIS" evidence="4">
    <location>
        <begin position="65"/>
        <end position="228"/>
    </location>
</feature>
<feature type="active site" evidence="3">
    <location>
        <position position="124"/>
    </location>
</feature>
<dbReference type="FunFam" id="3.40.50.10490:FF:000014">
    <property type="entry name" value="N-acetylmuramic acid 6-phosphate etherase"/>
    <property type="match status" value="1"/>
</dbReference>
<dbReference type="GO" id="GO:0016803">
    <property type="term" value="F:ether hydrolase activity"/>
    <property type="evidence" value="ECO:0007669"/>
    <property type="project" value="TreeGrafter"/>
</dbReference>
<sequence>MVADSQPVAGERTDLLETERIDERYRRLDAIPTLDALRAMNEAEAGVPLAVRAVLPQVAAVVEAVAARMESGGRLIYLGAGTSGRLGVVDASECPPTFHTDPGQVLGVIAGGRGAMFESVEGAEDSAELGAEEIAGLRVTAADTVVGIAASGRTPYVLGGVRAARAAGALTVGLACNSASELGSAVDLPIEIEVGPEVLAGSTRLKAGSATKQVLNMISTGVMIRLGKTYGNLMVDLSVSNVKLRERAERLVATITGANPRAAAQALTDSGQRVPVAAIMVARGLDRAAAEGLLAEAGGRLGGVLDAQA</sequence>
<comment type="function">
    <text evidence="3">Specifically catalyzes the cleavage of the D-lactyl ether substituent of MurNAc 6-phosphate, producing GlcNAc 6-phosphate and D-lactate.</text>
</comment>
<dbReference type="GO" id="GO:0016835">
    <property type="term" value="F:carbon-oxygen lyase activity"/>
    <property type="evidence" value="ECO:0007669"/>
    <property type="project" value="UniProtKB-UniRule"/>
</dbReference>
<comment type="catalytic activity">
    <reaction evidence="3">
        <text>N-acetyl-D-muramate 6-phosphate + H2O = N-acetyl-D-glucosamine 6-phosphate + (R)-lactate</text>
        <dbReference type="Rhea" id="RHEA:26410"/>
        <dbReference type="ChEBI" id="CHEBI:15377"/>
        <dbReference type="ChEBI" id="CHEBI:16004"/>
        <dbReference type="ChEBI" id="CHEBI:57513"/>
        <dbReference type="ChEBI" id="CHEBI:58722"/>
        <dbReference type="EC" id="4.2.1.126"/>
    </reaction>
</comment>
<dbReference type="EMBL" id="CACRYJ010000016">
    <property type="protein sequence ID" value="VZO35885.1"/>
    <property type="molecule type" value="Genomic_DNA"/>
</dbReference>
<dbReference type="RefSeq" id="WP_156739906.1">
    <property type="nucleotide sequence ID" value="NZ_CACRYJ010000016.1"/>
</dbReference>
<dbReference type="GO" id="GO:0046348">
    <property type="term" value="P:amino sugar catabolic process"/>
    <property type="evidence" value="ECO:0007669"/>
    <property type="project" value="InterPro"/>
</dbReference>
<dbReference type="InterPro" id="IPR001347">
    <property type="entry name" value="SIS_dom"/>
</dbReference>
<dbReference type="AlphaFoldDB" id="A0A7M4DG42"/>
<evidence type="ECO:0000259" key="4">
    <source>
        <dbReference type="PROSITE" id="PS51464"/>
    </source>
</evidence>
<feature type="active site" description="Proton donor" evidence="3">
    <location>
        <position position="93"/>
    </location>
</feature>
<evidence type="ECO:0000313" key="6">
    <source>
        <dbReference type="Proteomes" id="UP000419743"/>
    </source>
</evidence>
<evidence type="ECO:0000256" key="3">
    <source>
        <dbReference type="HAMAP-Rule" id="MF_00068"/>
    </source>
</evidence>
<dbReference type="InterPro" id="IPR040190">
    <property type="entry name" value="MURQ/GCKR"/>
</dbReference>
<protein>
    <recommendedName>
        <fullName evidence="3">N-acetylmuramic acid 6-phosphate etherase</fullName>
        <shortName evidence="3">MurNAc-6-P etherase</shortName>
        <ecNumber evidence="3">4.2.1.126</ecNumber>
    </recommendedName>
    <alternativeName>
        <fullName evidence="3">N-acetylmuramic acid 6-phosphate hydrolase</fullName>
    </alternativeName>
    <alternativeName>
        <fullName evidence="3">N-acetylmuramic acid 6-phosphate lyase</fullName>
    </alternativeName>
</protein>
<dbReference type="NCBIfam" id="NF009222">
    <property type="entry name" value="PRK12570.1"/>
    <property type="match status" value="1"/>
</dbReference>
<dbReference type="PROSITE" id="PS51464">
    <property type="entry name" value="SIS"/>
    <property type="match status" value="1"/>
</dbReference>
<dbReference type="GO" id="GO:0097173">
    <property type="term" value="P:N-acetylmuramic acid catabolic process"/>
    <property type="evidence" value="ECO:0007669"/>
    <property type="project" value="UniProtKB-UniPathway"/>
</dbReference>
<accession>A0A7M4DG42</accession>
<reference evidence="5 6" key="1">
    <citation type="submission" date="2019-11" db="EMBL/GenBank/DDBJ databases">
        <authorList>
            <person name="Criscuolo A."/>
        </authorList>
    </citation>
    <scope>NUCLEOTIDE SEQUENCE [LARGE SCALE GENOMIC DNA]</scope>
    <source>
        <strain evidence="5">CIP111667</strain>
    </source>
</reference>
<dbReference type="CDD" id="cd05007">
    <property type="entry name" value="SIS_Etherase"/>
    <property type="match status" value="1"/>
</dbReference>
<keyword evidence="2 3" id="KW-0119">Carbohydrate metabolism</keyword>
<gene>
    <name evidence="5" type="primary">murQ_1</name>
    <name evidence="3" type="synonym">murQ</name>
    <name evidence="5" type="ORF">HALOF300_01087</name>
</gene>
<dbReference type="NCBIfam" id="TIGR00274">
    <property type="entry name" value="N-acetylmuramic acid 6-phosphate etherase"/>
    <property type="match status" value="1"/>
</dbReference>
<comment type="caution">
    <text evidence="5">The sequence shown here is derived from an EMBL/GenBank/DDBJ whole genome shotgun (WGS) entry which is preliminary data.</text>
</comment>
<comment type="miscellaneous">
    <text evidence="3">A lyase-type mechanism (elimination/hydration) is suggested for the cleavage of the lactyl ether bond of MurNAc 6-phosphate, with the formation of an alpha,beta-unsaturated aldehyde intermediate with (E)-stereochemistry, followed by the syn addition of water to give product.</text>
</comment>
<dbReference type="InterPro" id="IPR046348">
    <property type="entry name" value="SIS_dom_sf"/>
</dbReference>
<dbReference type="PANTHER" id="PTHR10088">
    <property type="entry name" value="GLUCOKINASE REGULATORY PROTEIN"/>
    <property type="match status" value="1"/>
</dbReference>
<dbReference type="Proteomes" id="UP000419743">
    <property type="component" value="Unassembled WGS sequence"/>
</dbReference>